<evidence type="ECO:0000259" key="3">
    <source>
        <dbReference type="PROSITE" id="PS50109"/>
    </source>
</evidence>
<keyword evidence="2" id="KW-0812">Transmembrane</keyword>
<evidence type="ECO:0000256" key="1">
    <source>
        <dbReference type="SAM" id="Coils"/>
    </source>
</evidence>
<dbReference type="Gene3D" id="3.30.565.10">
    <property type="entry name" value="Histidine kinase-like ATPase, C-terminal domain"/>
    <property type="match status" value="1"/>
</dbReference>
<evidence type="ECO:0000313" key="4">
    <source>
        <dbReference type="EMBL" id="SHO58887.1"/>
    </source>
</evidence>
<dbReference type="PROSITE" id="PS50109">
    <property type="entry name" value="HIS_KIN"/>
    <property type="match status" value="1"/>
</dbReference>
<dbReference type="InterPro" id="IPR050640">
    <property type="entry name" value="Bact_2-comp_sensor_kinase"/>
</dbReference>
<reference evidence="5" key="1">
    <citation type="submission" date="2016-12" db="EMBL/GenBank/DDBJ databases">
        <authorList>
            <person name="Rodrigo-Torres L."/>
            <person name="Arahal R.D."/>
            <person name="Lucena T."/>
        </authorList>
    </citation>
    <scope>NUCLEOTIDE SEQUENCE [LARGE SCALE GENOMIC DNA]</scope>
</reference>
<dbReference type="Pfam" id="PF06580">
    <property type="entry name" value="His_kinase"/>
    <property type="match status" value="1"/>
</dbReference>
<dbReference type="STRING" id="1117707.VQ7734_04662"/>
<accession>A0A1M7Z1Q1</accession>
<dbReference type="InterPro" id="IPR010559">
    <property type="entry name" value="Sig_transdc_His_kin_internal"/>
</dbReference>
<keyword evidence="2" id="KW-1133">Transmembrane helix</keyword>
<feature type="coiled-coil region" evidence="1">
    <location>
        <begin position="129"/>
        <end position="161"/>
    </location>
</feature>
<keyword evidence="5" id="KW-1185">Reference proteome</keyword>
<dbReference type="RefSeq" id="WP_073586328.1">
    <property type="nucleotide sequence ID" value="NZ_AP024897.1"/>
</dbReference>
<dbReference type="EMBL" id="FRFG01000083">
    <property type="protein sequence ID" value="SHO58887.1"/>
    <property type="molecule type" value="Genomic_DNA"/>
</dbReference>
<dbReference type="GO" id="GO:0016020">
    <property type="term" value="C:membrane"/>
    <property type="evidence" value="ECO:0007669"/>
    <property type="project" value="InterPro"/>
</dbReference>
<keyword evidence="4" id="KW-0418">Kinase</keyword>
<dbReference type="Pfam" id="PF02518">
    <property type="entry name" value="HATPase_c"/>
    <property type="match status" value="1"/>
</dbReference>
<dbReference type="PANTHER" id="PTHR34220:SF9">
    <property type="entry name" value="SIGNAL TRANSDUCTION HISTIDINE KINASE INTERNAL REGION DOMAIN-CONTAINING PROTEIN"/>
    <property type="match status" value="1"/>
</dbReference>
<dbReference type="EC" id="2.7.13.3" evidence="4"/>
<dbReference type="InterPro" id="IPR005467">
    <property type="entry name" value="His_kinase_dom"/>
</dbReference>
<dbReference type="SUPFAM" id="SSF55874">
    <property type="entry name" value="ATPase domain of HSP90 chaperone/DNA topoisomerase II/histidine kinase"/>
    <property type="match status" value="1"/>
</dbReference>
<proteinExistence type="predicted"/>
<evidence type="ECO:0000256" key="2">
    <source>
        <dbReference type="SAM" id="Phobius"/>
    </source>
</evidence>
<dbReference type="GO" id="GO:0000155">
    <property type="term" value="F:phosphorelay sensor kinase activity"/>
    <property type="evidence" value="ECO:0007669"/>
    <property type="project" value="InterPro"/>
</dbReference>
<dbReference type="InterPro" id="IPR036890">
    <property type="entry name" value="HATPase_C_sf"/>
</dbReference>
<gene>
    <name evidence="4" type="primary">ypdA</name>
    <name evidence="4" type="ORF">VQ7734_04662</name>
</gene>
<name>A0A1M7Z1Q1_9VIBR</name>
<feature type="transmembrane region" description="Helical" evidence="2">
    <location>
        <begin position="47"/>
        <end position="66"/>
    </location>
</feature>
<feature type="transmembrane region" description="Helical" evidence="2">
    <location>
        <begin position="78"/>
        <end position="97"/>
    </location>
</feature>
<keyword evidence="2" id="KW-0472">Membrane</keyword>
<sequence>MSIQTRRHSFDRSMLMSTAYCLCVALIFQVFRVMFHPDYNFLKTIPHDLLVSLGYGYGAVCSAHLMIRLKPSLTFNQVNVLALACGVLVGSLNKLLWSDDSNFNFLMVVLLGFIFSSICFLIFYMHELKQNAQHELEIARRQQSEQEKALILSQLKQLQSQIEPHFLFNTLANLSVLIDKDPAMAKILLEKLTDLLRATLKKNRGDLVTLEDELSLIDAYLGIQQVRLGERLNYEIHCESCPQSLLLPPMLIQPLAENAIKHGIEPQSRPGKIEVDIATAEESLRIRVKDNGRGLEMQAETGFKPDTGIGLENIRQRLQALYDGQARLTIRENETGGVSAEITLPLAGLTQGV</sequence>
<keyword evidence="1" id="KW-0175">Coiled coil</keyword>
<protein>
    <submittedName>
        <fullName evidence="4">Sensor histidine kinase YpdA</fullName>
        <ecNumber evidence="4">2.7.13.3</ecNumber>
    </submittedName>
</protein>
<dbReference type="AlphaFoldDB" id="A0A1M7Z1Q1"/>
<dbReference type="OrthoDB" id="2514702at2"/>
<dbReference type="Proteomes" id="UP000184600">
    <property type="component" value="Unassembled WGS sequence"/>
</dbReference>
<feature type="transmembrane region" description="Helical" evidence="2">
    <location>
        <begin position="103"/>
        <end position="124"/>
    </location>
</feature>
<evidence type="ECO:0000313" key="5">
    <source>
        <dbReference type="Proteomes" id="UP000184600"/>
    </source>
</evidence>
<dbReference type="PANTHER" id="PTHR34220">
    <property type="entry name" value="SENSOR HISTIDINE KINASE YPDA"/>
    <property type="match status" value="1"/>
</dbReference>
<organism evidence="4 5">
    <name type="scientific">Vibrio quintilis</name>
    <dbReference type="NCBI Taxonomy" id="1117707"/>
    <lineage>
        <taxon>Bacteria</taxon>
        <taxon>Pseudomonadati</taxon>
        <taxon>Pseudomonadota</taxon>
        <taxon>Gammaproteobacteria</taxon>
        <taxon>Vibrionales</taxon>
        <taxon>Vibrionaceae</taxon>
        <taxon>Vibrio</taxon>
    </lineage>
</organism>
<dbReference type="InterPro" id="IPR003594">
    <property type="entry name" value="HATPase_dom"/>
</dbReference>
<keyword evidence="4" id="KW-0808">Transferase</keyword>
<feature type="transmembrane region" description="Helical" evidence="2">
    <location>
        <begin position="12"/>
        <end position="35"/>
    </location>
</feature>
<feature type="domain" description="Histidine kinase" evidence="3">
    <location>
        <begin position="251"/>
        <end position="348"/>
    </location>
</feature>